<evidence type="ECO:0000256" key="1">
    <source>
        <dbReference type="SAM" id="MobiDB-lite"/>
    </source>
</evidence>
<feature type="compositionally biased region" description="Basic and acidic residues" evidence="1">
    <location>
        <begin position="36"/>
        <end position="48"/>
    </location>
</feature>
<protein>
    <submittedName>
        <fullName evidence="3">LAFE_0D12134g1_1</fullName>
    </submittedName>
</protein>
<dbReference type="OMA" id="RRMVYVY"/>
<accession>A0A1G4MBY5</accession>
<organism evidence="3 4">
    <name type="scientific">Lachancea fermentati</name>
    <name type="common">Zygosaccharomyces fermentati</name>
    <dbReference type="NCBI Taxonomy" id="4955"/>
    <lineage>
        <taxon>Eukaryota</taxon>
        <taxon>Fungi</taxon>
        <taxon>Dikarya</taxon>
        <taxon>Ascomycota</taxon>
        <taxon>Saccharomycotina</taxon>
        <taxon>Saccharomycetes</taxon>
        <taxon>Saccharomycetales</taxon>
        <taxon>Saccharomycetaceae</taxon>
        <taxon>Lachancea</taxon>
    </lineage>
</organism>
<dbReference type="InterPro" id="IPR057511">
    <property type="entry name" value="WH_GDS1"/>
</dbReference>
<sequence>MALTNSRPVDIPTLENETIHNSTSPVFQPSSLGIPSHDDSQDVMDHYDLSPSSDATSDSNYDFSKLKNSVESKKKPSTTMTSAASGVSDISKMVPVTGERPKPQTKDPSMVDEVLYAIFVILWEEDPQQKGMTVKQLCDHLLEKHPQMSSLSTKLSNLISAKLNAYVKKVEKGEKTLTYALSREWSDASPKRMVYIYRGVLAADYKAHAQAVSLQRQESKSKLGKTTSFTSKKSNASGSGSGVQSSESTLVDSKIAGSFSRSFNVSNAFSIHSYGSDFNVPYASSPVSIGLAPKMTDSLGTFQLDHDPSKVSRQKRSSSSYPPVNKKPKLPSEVGPAYVTAAAAAPRLSRVGVKKVTNTSESAAAIVAAIHRVAATQRPVEVMIPTNGKTGKVPPLSDSRKEATCATWLKTIRDGFLTEEIESPEALSVEDLDGFLN</sequence>
<evidence type="ECO:0000313" key="3">
    <source>
        <dbReference type="EMBL" id="SCW01418.1"/>
    </source>
</evidence>
<dbReference type="EMBL" id="LT598492">
    <property type="protein sequence ID" value="SCW01418.1"/>
    <property type="molecule type" value="Genomic_DNA"/>
</dbReference>
<dbReference type="Proteomes" id="UP000190831">
    <property type="component" value="Chromosome D"/>
</dbReference>
<feature type="region of interest" description="Disordered" evidence="1">
    <location>
        <begin position="300"/>
        <end position="332"/>
    </location>
</feature>
<dbReference type="AlphaFoldDB" id="A0A1G4MBY5"/>
<name>A0A1G4MBY5_LACFM</name>
<proteinExistence type="predicted"/>
<keyword evidence="4" id="KW-1185">Reference proteome</keyword>
<feature type="domain" description="GDS1 winged helix" evidence="2">
    <location>
        <begin position="107"/>
        <end position="202"/>
    </location>
</feature>
<feature type="compositionally biased region" description="Polar residues" evidence="1">
    <location>
        <begin position="50"/>
        <end position="61"/>
    </location>
</feature>
<feature type="compositionally biased region" description="Polar residues" evidence="1">
    <location>
        <begin position="15"/>
        <end position="33"/>
    </location>
</feature>
<feature type="region of interest" description="Disordered" evidence="1">
    <location>
        <begin position="1"/>
        <end position="61"/>
    </location>
</feature>
<reference evidence="3 4" key="1">
    <citation type="submission" date="2016-03" db="EMBL/GenBank/DDBJ databases">
        <authorList>
            <person name="Devillers H."/>
        </authorList>
    </citation>
    <scope>NUCLEOTIDE SEQUENCE [LARGE SCALE GENOMIC DNA]</scope>
    <source>
        <strain evidence="3">CBS 6772</strain>
    </source>
</reference>
<feature type="compositionally biased region" description="Polar residues" evidence="1">
    <location>
        <begin position="224"/>
        <end position="236"/>
    </location>
</feature>
<evidence type="ECO:0000313" key="4">
    <source>
        <dbReference type="Proteomes" id="UP000190831"/>
    </source>
</evidence>
<dbReference type="Pfam" id="PF25318">
    <property type="entry name" value="WHD_GDS1"/>
    <property type="match status" value="1"/>
</dbReference>
<evidence type="ECO:0000259" key="2">
    <source>
        <dbReference type="Pfam" id="PF25318"/>
    </source>
</evidence>
<dbReference type="OrthoDB" id="4090479at2759"/>
<gene>
    <name evidence="3" type="ORF">LAFE_0D12134G</name>
</gene>
<feature type="region of interest" description="Disordered" evidence="1">
    <location>
        <begin position="216"/>
        <end position="247"/>
    </location>
</feature>